<dbReference type="AlphaFoldDB" id="A0AAV2LM16"/>
<accession>A0AAV2LM16</accession>
<protein>
    <submittedName>
        <fullName evidence="2">Uncharacterized protein</fullName>
    </submittedName>
</protein>
<evidence type="ECO:0000313" key="2">
    <source>
        <dbReference type="EMBL" id="CAL1602999.1"/>
    </source>
</evidence>
<dbReference type="InterPro" id="IPR036770">
    <property type="entry name" value="Ankyrin_rpt-contain_sf"/>
</dbReference>
<gene>
    <name evidence="2" type="ORF">KC01_LOCUS30729</name>
</gene>
<evidence type="ECO:0000313" key="3">
    <source>
        <dbReference type="Proteomes" id="UP001497482"/>
    </source>
</evidence>
<keyword evidence="3" id="KW-1185">Reference proteome</keyword>
<feature type="compositionally biased region" description="Polar residues" evidence="1">
    <location>
        <begin position="242"/>
        <end position="253"/>
    </location>
</feature>
<dbReference type="Proteomes" id="UP001497482">
    <property type="component" value="Chromosome 4"/>
</dbReference>
<dbReference type="EMBL" id="OZ035826">
    <property type="protein sequence ID" value="CAL1602999.1"/>
    <property type="molecule type" value="Genomic_DNA"/>
</dbReference>
<name>A0AAV2LM16_KNICA</name>
<feature type="region of interest" description="Disordered" evidence="1">
    <location>
        <begin position="114"/>
        <end position="143"/>
    </location>
</feature>
<evidence type="ECO:0000256" key="1">
    <source>
        <dbReference type="SAM" id="MobiDB-lite"/>
    </source>
</evidence>
<proteinExistence type="predicted"/>
<dbReference type="SUPFAM" id="SSF48403">
    <property type="entry name" value="Ankyrin repeat"/>
    <property type="match status" value="1"/>
</dbReference>
<dbReference type="Gene3D" id="1.25.40.20">
    <property type="entry name" value="Ankyrin repeat-containing domain"/>
    <property type="match status" value="1"/>
</dbReference>
<reference evidence="2 3" key="1">
    <citation type="submission" date="2024-04" db="EMBL/GenBank/DDBJ databases">
        <authorList>
            <person name="Waldvogel A.-M."/>
            <person name="Schoenle A."/>
        </authorList>
    </citation>
    <scope>NUCLEOTIDE SEQUENCE [LARGE SCALE GENOMIC DNA]</scope>
</reference>
<organism evidence="2 3">
    <name type="scientific">Knipowitschia caucasica</name>
    <name type="common">Caucasian dwarf goby</name>
    <name type="synonym">Pomatoschistus caucasicus</name>
    <dbReference type="NCBI Taxonomy" id="637954"/>
    <lineage>
        <taxon>Eukaryota</taxon>
        <taxon>Metazoa</taxon>
        <taxon>Chordata</taxon>
        <taxon>Craniata</taxon>
        <taxon>Vertebrata</taxon>
        <taxon>Euteleostomi</taxon>
        <taxon>Actinopterygii</taxon>
        <taxon>Neopterygii</taxon>
        <taxon>Teleostei</taxon>
        <taxon>Neoteleostei</taxon>
        <taxon>Acanthomorphata</taxon>
        <taxon>Gobiaria</taxon>
        <taxon>Gobiiformes</taxon>
        <taxon>Gobioidei</taxon>
        <taxon>Gobiidae</taxon>
        <taxon>Gobiinae</taxon>
        <taxon>Knipowitschia</taxon>
    </lineage>
</organism>
<feature type="region of interest" description="Disordered" evidence="1">
    <location>
        <begin position="239"/>
        <end position="278"/>
    </location>
</feature>
<sequence>MGVNMRLRLKETGDEPDMTTMSGELKLLKRERPSGSDEPRPLLVTMATLAFEDYSLYSDLSDDELLQLAIQRSLEEGHQSDAPLLPETPPPQDIQPIRAARNSQHQNALAIRRNSTPQNAPVPEVAHYSSPNPPREKPPDPKTFNGTISHFLTGSGRKMVTYRNLDDTIAYIGPEPTEDEEPIFLAIREGDAARVKALALQPGTNLLQPSKPGWLPIHQAAWFGQTECLRALISAPVHGRTPAQSPEWSQQEAPNEPVGAPGGERSEGDDLTSPMLHRLTRRACCGPSTTI</sequence>
<feature type="region of interest" description="Disordered" evidence="1">
    <location>
        <begin position="1"/>
        <end position="21"/>
    </location>
</feature>